<evidence type="ECO:0000256" key="1">
    <source>
        <dbReference type="SAM" id="MobiDB-lite"/>
    </source>
</evidence>
<reference evidence="3" key="1">
    <citation type="submission" date="2016-11" db="UniProtKB">
        <authorList>
            <consortium name="WormBaseParasite"/>
        </authorList>
    </citation>
    <scope>IDENTIFICATION</scope>
</reference>
<evidence type="ECO:0000313" key="2">
    <source>
        <dbReference type="Proteomes" id="UP000095283"/>
    </source>
</evidence>
<accession>A0A1I7WXK6</accession>
<proteinExistence type="predicted"/>
<dbReference type="Proteomes" id="UP000095283">
    <property type="component" value="Unplaced"/>
</dbReference>
<feature type="compositionally biased region" description="Basic and acidic residues" evidence="1">
    <location>
        <begin position="1"/>
        <end position="14"/>
    </location>
</feature>
<feature type="region of interest" description="Disordered" evidence="1">
    <location>
        <begin position="1"/>
        <end position="23"/>
    </location>
</feature>
<evidence type="ECO:0000313" key="3">
    <source>
        <dbReference type="WBParaSite" id="Hba_09855"/>
    </source>
</evidence>
<dbReference type="AlphaFoldDB" id="A0A1I7WXK6"/>
<name>A0A1I7WXK6_HETBA</name>
<sequence length="50" mass="5241">MVSDRRAVASEKQDTNMVTGIKNRPAAGQGLVAQLIGDSNGSTGSYNMDK</sequence>
<organism evidence="2 3">
    <name type="scientific">Heterorhabditis bacteriophora</name>
    <name type="common">Entomopathogenic nematode worm</name>
    <dbReference type="NCBI Taxonomy" id="37862"/>
    <lineage>
        <taxon>Eukaryota</taxon>
        <taxon>Metazoa</taxon>
        <taxon>Ecdysozoa</taxon>
        <taxon>Nematoda</taxon>
        <taxon>Chromadorea</taxon>
        <taxon>Rhabditida</taxon>
        <taxon>Rhabditina</taxon>
        <taxon>Rhabditomorpha</taxon>
        <taxon>Strongyloidea</taxon>
        <taxon>Heterorhabditidae</taxon>
        <taxon>Heterorhabditis</taxon>
    </lineage>
</organism>
<dbReference type="WBParaSite" id="Hba_09855">
    <property type="protein sequence ID" value="Hba_09855"/>
    <property type="gene ID" value="Hba_09855"/>
</dbReference>
<keyword evidence="2" id="KW-1185">Reference proteome</keyword>
<protein>
    <submittedName>
        <fullName evidence="3">TonB-dependent siderophore receptor</fullName>
    </submittedName>
</protein>